<comment type="caution">
    <text evidence="2">The sequence shown here is derived from an EMBL/GenBank/DDBJ whole genome shotgun (WGS) entry which is preliminary data.</text>
</comment>
<feature type="compositionally biased region" description="Low complexity" evidence="1">
    <location>
        <begin position="178"/>
        <end position="188"/>
    </location>
</feature>
<proteinExistence type="predicted"/>
<organism evidence="2 3">
    <name type="scientific">Venustampulla echinocandica</name>
    <dbReference type="NCBI Taxonomy" id="2656787"/>
    <lineage>
        <taxon>Eukaryota</taxon>
        <taxon>Fungi</taxon>
        <taxon>Dikarya</taxon>
        <taxon>Ascomycota</taxon>
        <taxon>Pezizomycotina</taxon>
        <taxon>Leotiomycetes</taxon>
        <taxon>Helotiales</taxon>
        <taxon>Pleuroascaceae</taxon>
        <taxon>Venustampulla</taxon>
    </lineage>
</organism>
<keyword evidence="3" id="KW-1185">Reference proteome</keyword>
<dbReference type="GeneID" id="43600575"/>
<feature type="region of interest" description="Disordered" evidence="1">
    <location>
        <begin position="159"/>
        <end position="198"/>
    </location>
</feature>
<reference evidence="2 3" key="1">
    <citation type="journal article" date="2018" name="IMA Fungus">
        <title>IMA Genome-F 9: Draft genome sequence of Annulohypoxylon stygium, Aspergillus mulundensis, Berkeleyomyces basicola (syn. Thielaviopsis basicola), Ceratocystis smalleyi, two Cercospora beticola strains, Coleophoma cylindrospora, Fusarium fracticaudum, Phialophora cf. hyalina, and Morchella septimelata.</title>
        <authorList>
            <person name="Wingfield B.D."/>
            <person name="Bills G.F."/>
            <person name="Dong Y."/>
            <person name="Huang W."/>
            <person name="Nel W.J."/>
            <person name="Swalarsk-Parry B.S."/>
            <person name="Vaghefi N."/>
            <person name="Wilken P.M."/>
            <person name="An Z."/>
            <person name="de Beer Z.W."/>
            <person name="De Vos L."/>
            <person name="Chen L."/>
            <person name="Duong T.A."/>
            <person name="Gao Y."/>
            <person name="Hammerbacher A."/>
            <person name="Kikkert J.R."/>
            <person name="Li Y."/>
            <person name="Li H."/>
            <person name="Li K."/>
            <person name="Li Q."/>
            <person name="Liu X."/>
            <person name="Ma X."/>
            <person name="Naidoo K."/>
            <person name="Pethybridge S.J."/>
            <person name="Sun J."/>
            <person name="Steenkamp E.T."/>
            <person name="van der Nest M.A."/>
            <person name="van Wyk S."/>
            <person name="Wingfield M.J."/>
            <person name="Xiong C."/>
            <person name="Yue Q."/>
            <person name="Zhang X."/>
        </authorList>
    </citation>
    <scope>NUCLEOTIDE SEQUENCE [LARGE SCALE GENOMIC DNA]</scope>
    <source>
        <strain evidence="2 3">BP 5553</strain>
    </source>
</reference>
<evidence type="ECO:0000313" key="2">
    <source>
        <dbReference type="EMBL" id="RDL34598.1"/>
    </source>
</evidence>
<dbReference type="AlphaFoldDB" id="A0A370THD2"/>
<dbReference type="EMBL" id="NPIC01000007">
    <property type="protein sequence ID" value="RDL34598.1"/>
    <property type="molecule type" value="Genomic_DNA"/>
</dbReference>
<evidence type="ECO:0000313" key="3">
    <source>
        <dbReference type="Proteomes" id="UP000254866"/>
    </source>
</evidence>
<dbReference type="RefSeq" id="XP_031867580.1">
    <property type="nucleotide sequence ID" value="XM_032016349.1"/>
</dbReference>
<feature type="compositionally biased region" description="Basic and acidic residues" evidence="1">
    <location>
        <begin position="189"/>
        <end position="198"/>
    </location>
</feature>
<evidence type="ECO:0000256" key="1">
    <source>
        <dbReference type="SAM" id="MobiDB-lite"/>
    </source>
</evidence>
<gene>
    <name evidence="2" type="ORF">BP5553_07726</name>
</gene>
<dbReference type="Proteomes" id="UP000254866">
    <property type="component" value="Unassembled WGS sequence"/>
</dbReference>
<name>A0A370THD2_9HELO</name>
<accession>A0A370THD2</accession>
<protein>
    <submittedName>
        <fullName evidence="2">Uncharacterized protein</fullName>
    </submittedName>
</protein>
<sequence>MSDSEDSFDFDSSFPPTSPLQAVMRPTQYVRDLIWNKFLKFKTRYPHKDIFKHPEVTEDPLKAFVMWYATQSREISPTTLAHYVWPLRQECIVRTGQVIDRDLTDRVRACLDLQLVRDPNSDIPDKPLATLTIQFNYLKGARGSGKFLKLTLKEDRELPSAVRNGGESRGKRRKPTRSAASDSESEAPSVERLKGESRQRMWTWDERTLIEYLGT</sequence>